<comment type="similarity">
    <text evidence="1 8">Belongs to the glutathione peroxidase family.</text>
</comment>
<evidence type="ECO:0000313" key="9">
    <source>
        <dbReference type="EMBL" id="EMG45778.1"/>
    </source>
</evidence>
<dbReference type="InterPro" id="IPR036249">
    <property type="entry name" value="Thioredoxin-like_sf"/>
</dbReference>
<evidence type="ECO:0000256" key="4">
    <source>
        <dbReference type="ARBA" id="ARBA00023002"/>
    </source>
</evidence>
<comment type="caution">
    <text evidence="9">The sequence shown here is derived from an EMBL/GenBank/DDBJ whole genome shotgun (WGS) entry which is preliminary data.</text>
</comment>
<dbReference type="Proteomes" id="UP000011777">
    <property type="component" value="Unassembled WGS sequence"/>
</dbReference>
<dbReference type="HOGENOM" id="CLU_029507_3_1_1"/>
<keyword evidence="4 8" id="KW-0560">Oxidoreductase</keyword>
<evidence type="ECO:0000256" key="1">
    <source>
        <dbReference type="ARBA" id="ARBA00006926"/>
    </source>
</evidence>
<accession>M3J1N5</accession>
<keyword evidence="10" id="KW-1185">Reference proteome</keyword>
<reference evidence="9 10" key="1">
    <citation type="submission" date="2013-02" db="EMBL/GenBank/DDBJ databases">
        <title>Genome sequence of Candida maltosa Xu316, a potential industrial strain for xylitol and ethanol production.</title>
        <authorList>
            <person name="Yu J."/>
            <person name="Wang Q."/>
            <person name="Geng X."/>
            <person name="Bao W."/>
            <person name="He P."/>
            <person name="Cai J."/>
        </authorList>
    </citation>
    <scope>NUCLEOTIDE SEQUENCE [LARGE SCALE GENOMIC DNA]</scope>
    <source>
        <strain evidence="10">Xu316</strain>
    </source>
</reference>
<dbReference type="STRING" id="1245528.M3J1N5"/>
<evidence type="ECO:0000256" key="6">
    <source>
        <dbReference type="ARBA" id="ARBA00049091"/>
    </source>
</evidence>
<comment type="catalytic activity">
    <reaction evidence="6">
        <text>a hydroperoxide + [thioredoxin]-dithiol = an alcohol + [thioredoxin]-disulfide + H2O</text>
        <dbReference type="Rhea" id="RHEA:62620"/>
        <dbReference type="Rhea" id="RHEA-COMP:10698"/>
        <dbReference type="Rhea" id="RHEA-COMP:10700"/>
        <dbReference type="ChEBI" id="CHEBI:15377"/>
        <dbReference type="ChEBI" id="CHEBI:29950"/>
        <dbReference type="ChEBI" id="CHEBI:30879"/>
        <dbReference type="ChEBI" id="CHEBI:35924"/>
        <dbReference type="ChEBI" id="CHEBI:50058"/>
        <dbReference type="EC" id="1.11.1.24"/>
    </reaction>
</comment>
<gene>
    <name evidence="9" type="ORF">G210_4019</name>
</gene>
<feature type="active site" evidence="7">
    <location>
        <position position="36"/>
    </location>
</feature>
<dbReference type="PROSITE" id="PS51355">
    <property type="entry name" value="GLUTATHIONE_PEROXID_3"/>
    <property type="match status" value="1"/>
</dbReference>
<dbReference type="SUPFAM" id="SSF52833">
    <property type="entry name" value="Thioredoxin-like"/>
    <property type="match status" value="1"/>
</dbReference>
<dbReference type="PIRSF" id="PIRSF000303">
    <property type="entry name" value="Glutathion_perox"/>
    <property type="match status" value="1"/>
</dbReference>
<evidence type="ECO:0000256" key="2">
    <source>
        <dbReference type="ARBA" id="ARBA00022559"/>
    </source>
</evidence>
<dbReference type="EMBL" id="AOGT01002330">
    <property type="protein sequence ID" value="EMG45778.1"/>
    <property type="molecule type" value="Genomic_DNA"/>
</dbReference>
<dbReference type="PANTHER" id="PTHR11592">
    <property type="entry name" value="GLUTATHIONE PEROXIDASE"/>
    <property type="match status" value="1"/>
</dbReference>
<evidence type="ECO:0000256" key="7">
    <source>
        <dbReference type="PIRSR" id="PIRSR000303-1"/>
    </source>
</evidence>
<proteinExistence type="inferred from homology"/>
<dbReference type="eggNOG" id="KOG1651">
    <property type="taxonomic scope" value="Eukaryota"/>
</dbReference>
<dbReference type="Pfam" id="PF00255">
    <property type="entry name" value="GSHPx"/>
    <property type="match status" value="1"/>
</dbReference>
<evidence type="ECO:0000256" key="5">
    <source>
        <dbReference type="ARBA" id="ARBA00023284"/>
    </source>
</evidence>
<dbReference type="GO" id="GO:0034599">
    <property type="term" value="P:cellular response to oxidative stress"/>
    <property type="evidence" value="ECO:0007669"/>
    <property type="project" value="TreeGrafter"/>
</dbReference>
<dbReference type="Gene3D" id="3.40.30.10">
    <property type="entry name" value="Glutaredoxin"/>
    <property type="match status" value="1"/>
</dbReference>
<evidence type="ECO:0000256" key="3">
    <source>
        <dbReference type="ARBA" id="ARBA00022862"/>
    </source>
</evidence>
<dbReference type="PANTHER" id="PTHR11592:SF78">
    <property type="entry name" value="GLUTATHIONE PEROXIDASE"/>
    <property type="match status" value="1"/>
</dbReference>
<dbReference type="FunFam" id="3.40.30.10:FF:000010">
    <property type="entry name" value="Glutathione peroxidase"/>
    <property type="match status" value="1"/>
</dbReference>
<sequence length="162" mass="18475">MSKFYELCPKNAQGNPYPFDHLKNKVVLIVNVASKCKYTPQYKDLEDLKIKFSGKPFQILAFPCNQFGNEEPGTNEEIAEFCSINYGVTFPILDKVEVNGENADPVFKLLKSKTKGLFGFSRIKWNFEKFLIDKSGNVVKRYSSVVSPEAIGYKVEELIQEE</sequence>
<keyword evidence="5" id="KW-0676">Redox-active center</keyword>
<name>M3J1N5_CANMX</name>
<dbReference type="CDD" id="cd00340">
    <property type="entry name" value="GSH_Peroxidase"/>
    <property type="match status" value="1"/>
</dbReference>
<dbReference type="PROSITE" id="PS00763">
    <property type="entry name" value="GLUTATHIONE_PEROXID_2"/>
    <property type="match status" value="1"/>
</dbReference>
<keyword evidence="3" id="KW-0049">Antioxidant</keyword>
<dbReference type="InterPro" id="IPR000889">
    <property type="entry name" value="Glutathione_peroxidase"/>
</dbReference>
<dbReference type="OrthoDB" id="446890at2759"/>
<dbReference type="OMA" id="RDYTEMN"/>
<protein>
    <recommendedName>
        <fullName evidence="8">Glutathione peroxidase</fullName>
    </recommendedName>
</protein>
<dbReference type="PRINTS" id="PR01011">
    <property type="entry name" value="GLUTPROXDASE"/>
</dbReference>
<evidence type="ECO:0000313" key="10">
    <source>
        <dbReference type="Proteomes" id="UP000011777"/>
    </source>
</evidence>
<dbReference type="InterPro" id="IPR029760">
    <property type="entry name" value="GPX_CS"/>
</dbReference>
<keyword evidence="2 8" id="KW-0575">Peroxidase</keyword>
<organism evidence="9 10">
    <name type="scientific">Candida maltosa (strain Xu316)</name>
    <name type="common">Yeast</name>
    <dbReference type="NCBI Taxonomy" id="1245528"/>
    <lineage>
        <taxon>Eukaryota</taxon>
        <taxon>Fungi</taxon>
        <taxon>Dikarya</taxon>
        <taxon>Ascomycota</taxon>
        <taxon>Saccharomycotina</taxon>
        <taxon>Pichiomycetes</taxon>
        <taxon>Debaryomycetaceae</taxon>
        <taxon>Candida/Lodderomyces clade</taxon>
        <taxon>Candida</taxon>
    </lineage>
</organism>
<evidence type="ECO:0000256" key="8">
    <source>
        <dbReference type="RuleBase" id="RU000499"/>
    </source>
</evidence>
<dbReference type="GO" id="GO:0140824">
    <property type="term" value="F:thioredoxin-dependent peroxiredoxin activity"/>
    <property type="evidence" value="ECO:0007669"/>
    <property type="project" value="UniProtKB-EC"/>
</dbReference>
<dbReference type="AlphaFoldDB" id="M3J1N5"/>